<dbReference type="Gene3D" id="4.10.240.10">
    <property type="entry name" value="Zn(2)-C6 fungal-type DNA-binding domain"/>
    <property type="match status" value="1"/>
</dbReference>
<dbReference type="InterPro" id="IPR036864">
    <property type="entry name" value="Zn2-C6_fun-type_DNA-bd_sf"/>
</dbReference>
<dbReference type="AlphaFoldDB" id="A0A8H6RNP2"/>
<keyword evidence="5" id="KW-0539">Nucleus</keyword>
<evidence type="ECO:0000256" key="2">
    <source>
        <dbReference type="ARBA" id="ARBA00022833"/>
    </source>
</evidence>
<dbReference type="CDD" id="cd00067">
    <property type="entry name" value="GAL4"/>
    <property type="match status" value="1"/>
</dbReference>
<keyword evidence="1" id="KW-0479">Metal-binding</keyword>
<reference evidence="8" key="1">
    <citation type="submission" date="2020-04" db="EMBL/GenBank/DDBJ databases">
        <title>Draft genome resource of the tomato pathogen Pseudocercospora fuligena.</title>
        <authorList>
            <person name="Zaccaron A."/>
        </authorList>
    </citation>
    <scope>NUCLEOTIDE SEQUENCE</scope>
    <source>
        <strain evidence="8">PF001</strain>
    </source>
</reference>
<protein>
    <recommendedName>
        <fullName evidence="7">Zn(2)-C6 fungal-type domain-containing protein</fullName>
    </recommendedName>
</protein>
<evidence type="ECO:0000256" key="4">
    <source>
        <dbReference type="ARBA" id="ARBA00023163"/>
    </source>
</evidence>
<keyword evidence="3" id="KW-0805">Transcription regulation</keyword>
<dbReference type="SUPFAM" id="SSF57701">
    <property type="entry name" value="Zn2/Cys6 DNA-binding domain"/>
    <property type="match status" value="1"/>
</dbReference>
<dbReference type="OrthoDB" id="2441642at2759"/>
<keyword evidence="4" id="KW-0804">Transcription</keyword>
<feature type="region of interest" description="Disordered" evidence="6">
    <location>
        <begin position="75"/>
        <end position="97"/>
    </location>
</feature>
<dbReference type="PANTHER" id="PTHR47660:SF3">
    <property type="entry name" value="FINGER DOMAIN PROTEIN, PUTATIVE (AFU_ORTHOLOGUE AFUA_4G03310)-RELATED"/>
    <property type="match status" value="1"/>
</dbReference>
<dbReference type="GO" id="GO:0008270">
    <property type="term" value="F:zinc ion binding"/>
    <property type="evidence" value="ECO:0007669"/>
    <property type="project" value="InterPro"/>
</dbReference>
<comment type="caution">
    <text evidence="8">The sequence shown here is derived from an EMBL/GenBank/DDBJ whole genome shotgun (WGS) entry which is preliminary data.</text>
</comment>
<dbReference type="SMART" id="SM00066">
    <property type="entry name" value="GAL4"/>
    <property type="match status" value="1"/>
</dbReference>
<evidence type="ECO:0000256" key="6">
    <source>
        <dbReference type="SAM" id="MobiDB-lite"/>
    </source>
</evidence>
<name>A0A8H6RNP2_9PEZI</name>
<evidence type="ECO:0000259" key="7">
    <source>
        <dbReference type="PROSITE" id="PS50048"/>
    </source>
</evidence>
<evidence type="ECO:0000256" key="5">
    <source>
        <dbReference type="ARBA" id="ARBA00023242"/>
    </source>
</evidence>
<organism evidence="8 9">
    <name type="scientific">Pseudocercospora fuligena</name>
    <dbReference type="NCBI Taxonomy" id="685502"/>
    <lineage>
        <taxon>Eukaryota</taxon>
        <taxon>Fungi</taxon>
        <taxon>Dikarya</taxon>
        <taxon>Ascomycota</taxon>
        <taxon>Pezizomycotina</taxon>
        <taxon>Dothideomycetes</taxon>
        <taxon>Dothideomycetidae</taxon>
        <taxon>Mycosphaerellales</taxon>
        <taxon>Mycosphaerellaceae</taxon>
        <taxon>Pseudocercospora</taxon>
    </lineage>
</organism>
<evidence type="ECO:0000256" key="1">
    <source>
        <dbReference type="ARBA" id="ARBA00022723"/>
    </source>
</evidence>
<dbReference type="GO" id="GO:0000981">
    <property type="term" value="F:DNA-binding transcription factor activity, RNA polymerase II-specific"/>
    <property type="evidence" value="ECO:0007669"/>
    <property type="project" value="InterPro"/>
</dbReference>
<feature type="compositionally biased region" description="Polar residues" evidence="6">
    <location>
        <begin position="75"/>
        <end position="90"/>
    </location>
</feature>
<accession>A0A8H6RNP2</accession>
<evidence type="ECO:0000313" key="8">
    <source>
        <dbReference type="EMBL" id="KAF7194357.1"/>
    </source>
</evidence>
<proteinExistence type="predicted"/>
<dbReference type="PANTHER" id="PTHR47660">
    <property type="entry name" value="TRANSCRIPTION FACTOR WITH C2H2 AND ZN(2)-CYS(6) DNA BINDING DOMAIN (EUROFUNG)-RELATED-RELATED"/>
    <property type="match status" value="1"/>
</dbReference>
<keyword evidence="9" id="KW-1185">Reference proteome</keyword>
<keyword evidence="2" id="KW-0862">Zinc</keyword>
<gene>
    <name evidence="8" type="ORF">HII31_04390</name>
</gene>
<evidence type="ECO:0000256" key="3">
    <source>
        <dbReference type="ARBA" id="ARBA00023015"/>
    </source>
</evidence>
<dbReference type="InterPro" id="IPR001138">
    <property type="entry name" value="Zn2Cys6_DnaBD"/>
</dbReference>
<dbReference type="Proteomes" id="UP000660729">
    <property type="component" value="Unassembled WGS sequence"/>
</dbReference>
<dbReference type="EMBL" id="JABCIY010000062">
    <property type="protein sequence ID" value="KAF7194357.1"/>
    <property type="molecule type" value="Genomic_DNA"/>
</dbReference>
<dbReference type="PROSITE" id="PS50048">
    <property type="entry name" value="ZN2_CY6_FUNGAL_2"/>
    <property type="match status" value="1"/>
</dbReference>
<feature type="domain" description="Zn(2)-C6 fungal-type" evidence="7">
    <location>
        <begin position="15"/>
        <end position="44"/>
    </location>
</feature>
<evidence type="ECO:0000313" key="9">
    <source>
        <dbReference type="Proteomes" id="UP000660729"/>
    </source>
</evidence>
<sequence>MPSKPGHIPRPRQKACIACSNAKTRCDNQRPCARCRVRKTACTYPRKDLARNEETIGTQNDVGDLLGSLDTIASTSLPPTGRGQIQTNGVSPDADHTSPALREHGISPRQTHTIRSGLVCTVDSSRIQNRWLRTFLSDPGEQEKHPSPGLNTYYFRMLKAWTTMAINHSGTPPFVHGSQLENRVGCKPLTDCFILLRILDTRFPSSDGLPRDLISREMQTLYDEHLSYESLTLFAAFQAYLLYSMAIFFHLSEKNNDNLRQAVVNLQQLACATSVHGVITAGELQNFCPDWESWIVAEAKRRSLYTMYMFDNLLCSIDGVPIYLGTELSGLPAPASRNLWRAPTQDEWQAAYNVHLSIWQKTFMAIDDLWPVPATMSTPDRMARTARTDHWLEGVDEFGTMLYAVTCCTHGG</sequence>
<dbReference type="Pfam" id="PF00172">
    <property type="entry name" value="Zn_clus"/>
    <property type="match status" value="1"/>
</dbReference>
<dbReference type="PROSITE" id="PS00463">
    <property type="entry name" value="ZN2_CY6_FUNGAL_1"/>
    <property type="match status" value="1"/>
</dbReference>